<gene>
    <name evidence="2" type="ORF">COO92_21350</name>
</gene>
<dbReference type="AlphaFoldDB" id="A0A2N3L0L4"/>
<dbReference type="RefSeq" id="WP_101304959.1">
    <property type="nucleotide sequence ID" value="NZ_NXGX01000015.1"/>
</dbReference>
<comment type="caution">
    <text evidence="2">The sequence shown here is derived from an EMBL/GenBank/DDBJ whole genome shotgun (WGS) entry which is preliminary data.</text>
</comment>
<accession>A0A2N3L0L4</accession>
<keyword evidence="3" id="KW-1185">Reference proteome</keyword>
<protein>
    <submittedName>
        <fullName evidence="2">Uncharacterized protein</fullName>
    </submittedName>
</protein>
<name>A0A2N3L0L4_9PROT</name>
<dbReference type="Pfam" id="PF16677">
    <property type="entry name" value="GP3_package"/>
    <property type="match status" value="1"/>
</dbReference>
<dbReference type="EMBL" id="NXGX01000015">
    <property type="protein sequence ID" value="PKR56354.1"/>
    <property type="molecule type" value="Genomic_DNA"/>
</dbReference>
<dbReference type="Gene3D" id="1.10.132.80">
    <property type="match status" value="1"/>
</dbReference>
<evidence type="ECO:0000313" key="2">
    <source>
        <dbReference type="EMBL" id="PKR56354.1"/>
    </source>
</evidence>
<reference evidence="2 3" key="1">
    <citation type="submission" date="2017-09" db="EMBL/GenBank/DDBJ databases">
        <title>Biodiversity and function of Thalassospira species in the particle-attached aromatic-hydrocarbon-degrading consortia from the surface seawater of the China South Sea.</title>
        <authorList>
            <person name="Dong C."/>
            <person name="Lai Q."/>
            <person name="Shao Z."/>
        </authorList>
    </citation>
    <scope>NUCLEOTIDE SEQUENCE [LARGE SCALE GENOMIC DNA]</scope>
    <source>
        <strain evidence="2 3">139Z-12</strain>
    </source>
</reference>
<dbReference type="Proteomes" id="UP000233332">
    <property type="component" value="Unassembled WGS sequence"/>
</dbReference>
<organism evidence="2 3">
    <name type="scientific">Thalassospira lohafexi</name>
    <dbReference type="NCBI Taxonomy" id="744227"/>
    <lineage>
        <taxon>Bacteria</taxon>
        <taxon>Pseudomonadati</taxon>
        <taxon>Pseudomonadota</taxon>
        <taxon>Alphaproteobacteria</taxon>
        <taxon>Rhodospirillales</taxon>
        <taxon>Thalassospiraceae</taxon>
        <taxon>Thalassospira</taxon>
    </lineage>
</organism>
<feature type="region of interest" description="Disordered" evidence="1">
    <location>
        <begin position="111"/>
        <end position="134"/>
    </location>
</feature>
<evidence type="ECO:0000313" key="3">
    <source>
        <dbReference type="Proteomes" id="UP000233332"/>
    </source>
</evidence>
<sequence length="134" mass="15201">MTAKEPAELGRKRRYPTPESMVDGIKEYFQKCDTKNKPYTVPGLCLHLGFHSRGMLWQYEQYDDGAYCDVIGMAKLRIEVQRNESLISAEGQKVGIIFDLKNNFGWEDRNKHEHGGDGGGPVQFTTVYEGKPKG</sequence>
<dbReference type="InterPro" id="IPR032066">
    <property type="entry name" value="GP3_package"/>
</dbReference>
<evidence type="ECO:0000256" key="1">
    <source>
        <dbReference type="SAM" id="MobiDB-lite"/>
    </source>
</evidence>
<proteinExistence type="predicted"/>